<organism evidence="1 2">
    <name type="scientific">Rhododendron molle</name>
    <name type="common">Chinese azalea</name>
    <name type="synonym">Azalea mollis</name>
    <dbReference type="NCBI Taxonomy" id="49168"/>
    <lineage>
        <taxon>Eukaryota</taxon>
        <taxon>Viridiplantae</taxon>
        <taxon>Streptophyta</taxon>
        <taxon>Embryophyta</taxon>
        <taxon>Tracheophyta</taxon>
        <taxon>Spermatophyta</taxon>
        <taxon>Magnoliopsida</taxon>
        <taxon>eudicotyledons</taxon>
        <taxon>Gunneridae</taxon>
        <taxon>Pentapetalae</taxon>
        <taxon>asterids</taxon>
        <taxon>Ericales</taxon>
        <taxon>Ericaceae</taxon>
        <taxon>Ericoideae</taxon>
        <taxon>Rhodoreae</taxon>
        <taxon>Rhododendron</taxon>
    </lineage>
</organism>
<keyword evidence="2" id="KW-1185">Reference proteome</keyword>
<protein>
    <submittedName>
        <fullName evidence="1">Uncharacterized protein</fullName>
    </submittedName>
</protein>
<reference evidence="1" key="1">
    <citation type="submission" date="2022-02" db="EMBL/GenBank/DDBJ databases">
        <title>Plant Genome Project.</title>
        <authorList>
            <person name="Zhang R.-G."/>
        </authorList>
    </citation>
    <scope>NUCLEOTIDE SEQUENCE</scope>
    <source>
        <strain evidence="1">AT1</strain>
    </source>
</reference>
<dbReference type="EMBL" id="CM046392">
    <property type="protein sequence ID" value="KAI8553536.1"/>
    <property type="molecule type" value="Genomic_DNA"/>
</dbReference>
<sequence length="160" mass="18119">MTRVFWSTKLTGALLIFKMLCPGGGFWLVSTADFSPLLFFFFCVDRRRVLSKLLPSKAVAGFGMEISPFVFPALFSFPYTYAAVGTVPQRWVSLCSEVGICWVVVGNFFLFFCVRRLLALSLSEQKGHLEEEELVRNRSVSARLANRIQYGQYSLGQHLL</sequence>
<comment type="caution">
    <text evidence="1">The sequence shown here is derived from an EMBL/GenBank/DDBJ whole genome shotgun (WGS) entry which is preliminary data.</text>
</comment>
<proteinExistence type="predicted"/>
<evidence type="ECO:0000313" key="1">
    <source>
        <dbReference type="EMBL" id="KAI8553536.1"/>
    </source>
</evidence>
<name>A0ACC0NKY4_RHOML</name>
<gene>
    <name evidence="1" type="ORF">RHMOL_Rhmol05G0023800</name>
</gene>
<dbReference type="Proteomes" id="UP001062846">
    <property type="component" value="Chromosome 5"/>
</dbReference>
<accession>A0ACC0NKY4</accession>
<evidence type="ECO:0000313" key="2">
    <source>
        <dbReference type="Proteomes" id="UP001062846"/>
    </source>
</evidence>